<name>A0A0F8G8A4_METMZ</name>
<dbReference type="AlphaFoldDB" id="A0A0F8G8A4"/>
<reference evidence="2 3" key="1">
    <citation type="journal article" date="2015" name="ISME J.">
        <title>Genomic and phenotypic differentiation among Methanosarcina mazei populations from Columbia River sediment.</title>
        <authorList>
            <person name="Youngblut N.D."/>
            <person name="Wirth J.S."/>
            <person name="Henriksen J.R."/>
            <person name="Smith M."/>
            <person name="Simon H."/>
            <person name="Metcalf W.W."/>
            <person name="Whitaker R.J."/>
        </authorList>
    </citation>
    <scope>NUCLEOTIDE SEQUENCE [LARGE SCALE GENOMIC DNA]</scope>
    <source>
        <strain evidence="2 3">3.F.A.1A.1</strain>
    </source>
</reference>
<keyword evidence="1" id="KW-0472">Membrane</keyword>
<gene>
    <name evidence="2" type="ORF">DU52_15830</name>
</gene>
<evidence type="ECO:0000313" key="3">
    <source>
        <dbReference type="Proteomes" id="UP000034399"/>
    </source>
</evidence>
<keyword evidence="1" id="KW-1133">Transmembrane helix</keyword>
<dbReference type="PATRIC" id="fig|2209.61.peg.3406"/>
<keyword evidence="1" id="KW-0812">Transmembrane</keyword>
<evidence type="ECO:0000313" key="2">
    <source>
        <dbReference type="EMBL" id="KKG35393.1"/>
    </source>
</evidence>
<sequence>MIDIEVLESWFNFFMGMVVAIGGAYTAMKSQGKIVYPAAKIEAGRAKIAALMEGNALVEEAQTVVGTISLEELAGIIQKAQELSKEGFTAGEAQELGILIMDAVKNN</sequence>
<protein>
    <submittedName>
        <fullName evidence="2">Uncharacterized protein</fullName>
    </submittedName>
</protein>
<comment type="caution">
    <text evidence="2">The sequence shown here is derived from an EMBL/GenBank/DDBJ whole genome shotgun (WGS) entry which is preliminary data.</text>
</comment>
<dbReference type="Proteomes" id="UP000034399">
    <property type="component" value="Unassembled WGS sequence"/>
</dbReference>
<organism evidence="2 3">
    <name type="scientific">Methanosarcina mazei</name>
    <name type="common">Methanosarcina frisia</name>
    <dbReference type="NCBI Taxonomy" id="2209"/>
    <lineage>
        <taxon>Archaea</taxon>
        <taxon>Methanobacteriati</taxon>
        <taxon>Methanobacteriota</taxon>
        <taxon>Stenosarchaea group</taxon>
        <taxon>Methanomicrobia</taxon>
        <taxon>Methanosarcinales</taxon>
        <taxon>Methanosarcinaceae</taxon>
        <taxon>Methanosarcina</taxon>
    </lineage>
</organism>
<proteinExistence type="predicted"/>
<dbReference type="EMBL" id="JJPA01000071">
    <property type="protein sequence ID" value="KKG35393.1"/>
    <property type="molecule type" value="Genomic_DNA"/>
</dbReference>
<feature type="transmembrane region" description="Helical" evidence="1">
    <location>
        <begin position="6"/>
        <end position="27"/>
    </location>
</feature>
<evidence type="ECO:0000256" key="1">
    <source>
        <dbReference type="SAM" id="Phobius"/>
    </source>
</evidence>
<accession>A0A0F8G8A4</accession>